<dbReference type="InterPro" id="IPR027417">
    <property type="entry name" value="P-loop_NTPase"/>
</dbReference>
<protein>
    <submittedName>
        <fullName evidence="9">BTAD domain-containing putative transcriptional regulator</fullName>
    </submittedName>
</protein>
<keyword evidence="4" id="KW-0238">DNA-binding</keyword>
<dbReference type="GO" id="GO:0003677">
    <property type="term" value="F:DNA binding"/>
    <property type="evidence" value="ECO:0007669"/>
    <property type="project" value="UniProtKB-KW"/>
</dbReference>
<accession>A0AB39NBK0</accession>
<dbReference type="InterPro" id="IPR003593">
    <property type="entry name" value="AAA+_ATPase"/>
</dbReference>
<feature type="domain" description="AAA+ ATPase" evidence="6">
    <location>
        <begin position="297"/>
        <end position="446"/>
    </location>
</feature>
<dbReference type="InterPro" id="IPR011990">
    <property type="entry name" value="TPR-like_helical_dom_sf"/>
</dbReference>
<evidence type="ECO:0000313" key="9">
    <source>
        <dbReference type="EMBL" id="XDQ15960.1"/>
    </source>
</evidence>
<proteinExistence type="inferred from homology"/>
<dbReference type="Gene3D" id="1.10.10.10">
    <property type="entry name" value="Winged helix-like DNA-binding domain superfamily/Winged helix DNA-binding domain"/>
    <property type="match status" value="1"/>
</dbReference>
<evidence type="ECO:0000259" key="6">
    <source>
        <dbReference type="SMART" id="SM00382"/>
    </source>
</evidence>
<dbReference type="GO" id="GO:0000160">
    <property type="term" value="P:phosphorelay signal transduction system"/>
    <property type="evidence" value="ECO:0007669"/>
    <property type="project" value="UniProtKB-KW"/>
</dbReference>
<dbReference type="EMBL" id="CP163432">
    <property type="protein sequence ID" value="XDQ15960.1"/>
    <property type="molecule type" value="Genomic_DNA"/>
</dbReference>
<dbReference type="CDD" id="cd15831">
    <property type="entry name" value="BTAD"/>
    <property type="match status" value="1"/>
</dbReference>
<dbReference type="SMART" id="SM01043">
    <property type="entry name" value="BTAD"/>
    <property type="match status" value="1"/>
</dbReference>
<feature type="domain" description="OmpR/PhoB-type" evidence="7">
    <location>
        <begin position="15"/>
        <end position="89"/>
    </location>
</feature>
<keyword evidence="2" id="KW-0902">Two-component regulatory system</keyword>
<evidence type="ECO:0000256" key="1">
    <source>
        <dbReference type="ARBA" id="ARBA00005820"/>
    </source>
</evidence>
<dbReference type="SUPFAM" id="SSF48452">
    <property type="entry name" value="TPR-like"/>
    <property type="match status" value="1"/>
</dbReference>
<dbReference type="InterPro" id="IPR051677">
    <property type="entry name" value="AfsR-DnrI-RedD_regulator"/>
</dbReference>
<reference evidence="9" key="1">
    <citation type="submission" date="2024-07" db="EMBL/GenBank/DDBJ databases">
        <authorList>
            <person name="Yu S.T."/>
        </authorList>
    </citation>
    <scope>NUCLEOTIDE SEQUENCE</scope>
    <source>
        <strain evidence="9">R11</strain>
    </source>
</reference>
<gene>
    <name evidence="9" type="ORF">AB5J55_43500</name>
</gene>
<evidence type="ECO:0000256" key="3">
    <source>
        <dbReference type="ARBA" id="ARBA00023015"/>
    </source>
</evidence>
<sequence length="636" mass="68965">MTVLFRVLGPLDVANVPLAAFRRARRRRRLLATLLCRRGSVVPEDVLSHVVWGADAPVDASAALHNQIHRLRQLLPDGMLQACSPGYALHAPSGSVDADVFERLLHQVRSRTVAEPEAGLATLDSALALWRGSSYEEFTDDVFFAAEAQRLQELYLVAHEERHRLLIGLSREGEAAAGLTSLVAAHPLREGLRVLLMTAFHRLGRSGDALATYADYRHHLSDELGLQPSPVMCDLQKAILENRTAPWPGTSVAAPDSAWTELTVDSSPTSTRGPVPSPRQLFGRDTDQDLICELLRRNHTVTVTGPPGVGKSWFILGMAERLAARYPGGVTHVCLGEVRMAPDPRQAVRAALNHARAQGASSMAGSGARIVLLDDCDGLPHAARRDLLALADFSRGDTVLAASRSPLGCGEERVQPLDVLPVPEPEADLSTIKAAAAVQLFLERAERAGAQLAFPPETLRVVAELCRRLDGLPLAIDLAAARCRSMFPEEILTRLDDAAVLLQSPSRHDRHRSLTSAVESSYILLTALQRQVLECLSELPYPFRLLEAEAACASSGIPQEAVAPSLDDLVNHSLILARRKQGDISFVVPRPFRNLVSSKTLLQDNCQTGGRPCLHYALSGADADLHCCPPAIPERS</sequence>
<dbReference type="SUPFAM" id="SSF46894">
    <property type="entry name" value="C-terminal effector domain of the bipartite response regulators"/>
    <property type="match status" value="1"/>
</dbReference>
<evidence type="ECO:0000259" key="8">
    <source>
        <dbReference type="SMART" id="SM01043"/>
    </source>
</evidence>
<evidence type="ECO:0000259" key="7">
    <source>
        <dbReference type="SMART" id="SM00862"/>
    </source>
</evidence>
<keyword evidence="3" id="KW-0805">Transcription regulation</keyword>
<evidence type="ECO:0000256" key="5">
    <source>
        <dbReference type="ARBA" id="ARBA00023163"/>
    </source>
</evidence>
<dbReference type="InterPro" id="IPR036388">
    <property type="entry name" value="WH-like_DNA-bd_sf"/>
</dbReference>
<organism evidence="9">
    <name type="scientific">Streptomyces sp. R11</name>
    <dbReference type="NCBI Taxonomy" id="3238625"/>
    <lineage>
        <taxon>Bacteria</taxon>
        <taxon>Bacillati</taxon>
        <taxon>Actinomycetota</taxon>
        <taxon>Actinomycetes</taxon>
        <taxon>Kitasatosporales</taxon>
        <taxon>Streptomycetaceae</taxon>
        <taxon>Streptomyces</taxon>
    </lineage>
</organism>
<dbReference type="RefSeq" id="WP_369275884.1">
    <property type="nucleotide sequence ID" value="NZ_CP163432.1"/>
</dbReference>
<dbReference type="Pfam" id="PF03704">
    <property type="entry name" value="BTAD"/>
    <property type="match status" value="1"/>
</dbReference>
<dbReference type="InterPro" id="IPR001867">
    <property type="entry name" value="OmpR/PhoB-type_DNA-bd"/>
</dbReference>
<name>A0AB39NBK0_9ACTN</name>
<dbReference type="SMART" id="SM00382">
    <property type="entry name" value="AAA"/>
    <property type="match status" value="1"/>
</dbReference>
<dbReference type="Gene3D" id="3.40.50.300">
    <property type="entry name" value="P-loop containing nucleotide triphosphate hydrolases"/>
    <property type="match status" value="1"/>
</dbReference>
<dbReference type="InterPro" id="IPR016032">
    <property type="entry name" value="Sig_transdc_resp-reg_C-effctor"/>
</dbReference>
<keyword evidence="5" id="KW-0804">Transcription</keyword>
<dbReference type="PANTHER" id="PTHR35807:SF1">
    <property type="entry name" value="TRANSCRIPTIONAL REGULATOR REDD"/>
    <property type="match status" value="1"/>
</dbReference>
<evidence type="ECO:0000256" key="2">
    <source>
        <dbReference type="ARBA" id="ARBA00023012"/>
    </source>
</evidence>
<evidence type="ECO:0000256" key="4">
    <source>
        <dbReference type="ARBA" id="ARBA00023125"/>
    </source>
</evidence>
<dbReference type="SUPFAM" id="SSF52540">
    <property type="entry name" value="P-loop containing nucleoside triphosphate hydrolases"/>
    <property type="match status" value="1"/>
</dbReference>
<dbReference type="AlphaFoldDB" id="A0AB39NBK0"/>
<dbReference type="GO" id="GO:0006355">
    <property type="term" value="P:regulation of DNA-templated transcription"/>
    <property type="evidence" value="ECO:0007669"/>
    <property type="project" value="InterPro"/>
</dbReference>
<dbReference type="Gene3D" id="1.25.40.10">
    <property type="entry name" value="Tetratricopeptide repeat domain"/>
    <property type="match status" value="1"/>
</dbReference>
<comment type="similarity">
    <text evidence="1">Belongs to the AfsR/DnrI/RedD regulatory family.</text>
</comment>
<dbReference type="InterPro" id="IPR005158">
    <property type="entry name" value="BTAD"/>
</dbReference>
<dbReference type="SMART" id="SM00862">
    <property type="entry name" value="Trans_reg_C"/>
    <property type="match status" value="1"/>
</dbReference>
<dbReference type="PANTHER" id="PTHR35807">
    <property type="entry name" value="TRANSCRIPTIONAL REGULATOR REDD-RELATED"/>
    <property type="match status" value="1"/>
</dbReference>
<feature type="domain" description="Bacterial transcriptional activator" evidence="8">
    <location>
        <begin position="96"/>
        <end position="240"/>
    </location>
</feature>